<dbReference type="PANTHER" id="PTHR39966:SF1">
    <property type="entry name" value="HEMERYTHRIN-LIKE DOMAIN-CONTAINING PROTEIN"/>
    <property type="match status" value="1"/>
</dbReference>
<dbReference type="OrthoDB" id="8898809at2"/>
<organism evidence="2 3">
    <name type="scientific">Rubrivivax gelatinosus</name>
    <name type="common">Rhodocyclus gelatinosus</name>
    <name type="synonym">Rhodopseudomonas gelatinosa</name>
    <dbReference type="NCBI Taxonomy" id="28068"/>
    <lineage>
        <taxon>Bacteria</taxon>
        <taxon>Pseudomonadati</taxon>
        <taxon>Pseudomonadota</taxon>
        <taxon>Betaproteobacteria</taxon>
        <taxon>Burkholderiales</taxon>
        <taxon>Sphaerotilaceae</taxon>
        <taxon>Rubrivivax</taxon>
    </lineage>
</organism>
<dbReference type="CDD" id="cd12108">
    <property type="entry name" value="Hr-like"/>
    <property type="match status" value="1"/>
</dbReference>
<evidence type="ECO:0000313" key="2">
    <source>
        <dbReference type="EMBL" id="TCP05273.1"/>
    </source>
</evidence>
<dbReference type="EMBL" id="SLXD01000001">
    <property type="protein sequence ID" value="TCP05273.1"/>
    <property type="molecule type" value="Genomic_DNA"/>
</dbReference>
<gene>
    <name evidence="2" type="ORF">EV684_101145</name>
</gene>
<dbReference type="GeneID" id="99686873"/>
<proteinExistence type="predicted"/>
<dbReference type="Proteomes" id="UP000295106">
    <property type="component" value="Unassembled WGS sequence"/>
</dbReference>
<dbReference type="PANTHER" id="PTHR39966">
    <property type="entry name" value="BLL2471 PROTEIN-RELATED"/>
    <property type="match status" value="1"/>
</dbReference>
<dbReference type="RefSeq" id="WP_132644292.1">
    <property type="nucleotide sequence ID" value="NZ_CP181386.1"/>
</dbReference>
<evidence type="ECO:0000259" key="1">
    <source>
        <dbReference type="Pfam" id="PF01814"/>
    </source>
</evidence>
<dbReference type="Pfam" id="PF01814">
    <property type="entry name" value="Hemerythrin"/>
    <property type="match status" value="1"/>
</dbReference>
<accession>A0A4R2MXM1</accession>
<feature type="domain" description="Hemerythrin-like" evidence="1">
    <location>
        <begin position="17"/>
        <end position="151"/>
    </location>
</feature>
<name>A0A4R2MXM1_RUBGE</name>
<dbReference type="InterPro" id="IPR012312">
    <property type="entry name" value="Hemerythrin-like"/>
</dbReference>
<comment type="caution">
    <text evidence="2">The sequence shown here is derived from an EMBL/GenBank/DDBJ whole genome shotgun (WGS) entry which is preliminary data.</text>
</comment>
<sequence length="174" mass="19638">MATIPLHEGPSVGFDAPFEMLEACHDRVERMLSLLERLCAHLEQRGGEVDDQARQAARDVMRYFDLAAPNHHEDEERHVFPALREQGEAALADRLQAEHAELAAAWHALKPTLAALADDRWDAAVAPQWEAFVALYRRHVADEDERAYPAAAAAIDDRCLVRMAEEMAHRRGLR</sequence>
<dbReference type="GO" id="GO:0005886">
    <property type="term" value="C:plasma membrane"/>
    <property type="evidence" value="ECO:0007669"/>
    <property type="project" value="TreeGrafter"/>
</dbReference>
<dbReference type="Gene3D" id="1.20.120.520">
    <property type="entry name" value="nmb1532 protein domain like"/>
    <property type="match status" value="1"/>
</dbReference>
<protein>
    <submittedName>
        <fullName evidence="2">Hemerythrin HHE cation binding domain-containing protein</fullName>
    </submittedName>
</protein>
<reference evidence="2 3" key="1">
    <citation type="submission" date="2019-03" db="EMBL/GenBank/DDBJ databases">
        <title>Genomic Encyclopedia of Type Strains, Phase IV (KMG-IV): sequencing the most valuable type-strain genomes for metagenomic binning, comparative biology and taxonomic classification.</title>
        <authorList>
            <person name="Goeker M."/>
        </authorList>
    </citation>
    <scope>NUCLEOTIDE SEQUENCE [LARGE SCALE GENOMIC DNA]</scope>
    <source>
        <strain evidence="2 3">DSM 1709</strain>
    </source>
</reference>
<dbReference type="AlphaFoldDB" id="A0A4R2MXM1"/>
<evidence type="ECO:0000313" key="3">
    <source>
        <dbReference type="Proteomes" id="UP000295106"/>
    </source>
</evidence>